<dbReference type="OrthoDB" id="5293410at2"/>
<organism evidence="1 2">
    <name type="scientific">Pseudobdellovibrio exovorus JSS</name>
    <dbReference type="NCBI Taxonomy" id="1184267"/>
    <lineage>
        <taxon>Bacteria</taxon>
        <taxon>Pseudomonadati</taxon>
        <taxon>Bdellovibrionota</taxon>
        <taxon>Bdellovibrionia</taxon>
        <taxon>Bdellovibrionales</taxon>
        <taxon>Pseudobdellovibrionaceae</taxon>
        <taxon>Pseudobdellovibrio</taxon>
    </lineage>
</organism>
<dbReference type="STRING" id="1184267.A11Q_2297"/>
<dbReference type="RefSeq" id="WP_015471003.1">
    <property type="nucleotide sequence ID" value="NC_020813.1"/>
</dbReference>
<dbReference type="AlphaFoldDB" id="M4VBD9"/>
<protein>
    <recommendedName>
        <fullName evidence="3">N-acetyltransferase domain-containing protein</fullName>
    </recommendedName>
</protein>
<dbReference type="KEGG" id="bex:A11Q_2297"/>
<dbReference type="PATRIC" id="fig|1184267.3.peg.2328"/>
<keyword evidence="2" id="KW-1185">Reference proteome</keyword>
<evidence type="ECO:0008006" key="3">
    <source>
        <dbReference type="Google" id="ProtNLM"/>
    </source>
</evidence>
<gene>
    <name evidence="1" type="ORF">A11Q_2297</name>
</gene>
<proteinExistence type="predicted"/>
<dbReference type="HOGENOM" id="CLU_1736976_0_0_7"/>
<evidence type="ECO:0000313" key="1">
    <source>
        <dbReference type="EMBL" id="AGH96513.1"/>
    </source>
</evidence>
<sequence length="150" mass="18136">MQQVTYRIAQLADVENVFNYEYKKQFSDDSDEIENQIKVWDSFFRKEALEHYFKMGWSFLAFDANQNLVGFFMGQPLLFLDKQTQSLWVEYVSANNDQIYTELVDIAYRLSREKHFQKVLFSKDVQTQFLTQSFPFKEWERDVIYLKTTK</sequence>
<reference evidence="1 2" key="1">
    <citation type="journal article" date="2013" name="ISME J.">
        <title>By their genes ye shall know them: genomic signatures of predatory bacteria.</title>
        <authorList>
            <person name="Pasternak Z."/>
            <person name="Pietrokovski S."/>
            <person name="Rotem O."/>
            <person name="Gophna U."/>
            <person name="Lurie-Weinberger M.N."/>
            <person name="Jurkevitch E."/>
        </authorList>
    </citation>
    <scope>NUCLEOTIDE SEQUENCE [LARGE SCALE GENOMIC DNA]</scope>
    <source>
        <strain evidence="1 2">JSS</strain>
    </source>
</reference>
<dbReference type="Proteomes" id="UP000012040">
    <property type="component" value="Chromosome"/>
</dbReference>
<evidence type="ECO:0000313" key="2">
    <source>
        <dbReference type="Proteomes" id="UP000012040"/>
    </source>
</evidence>
<dbReference type="EMBL" id="CP003537">
    <property type="protein sequence ID" value="AGH96513.1"/>
    <property type="molecule type" value="Genomic_DNA"/>
</dbReference>
<name>M4VBD9_9BACT</name>
<accession>M4VBD9</accession>
<dbReference type="eggNOG" id="ENOG5032J0M">
    <property type="taxonomic scope" value="Bacteria"/>
</dbReference>